<accession>A0A8J5VB29</accession>
<feature type="compositionally biased region" description="Polar residues" evidence="1">
    <location>
        <begin position="105"/>
        <end position="121"/>
    </location>
</feature>
<organism evidence="2 3">
    <name type="scientific">Cotesia typhae</name>
    <dbReference type="NCBI Taxonomy" id="2053667"/>
    <lineage>
        <taxon>Eukaryota</taxon>
        <taxon>Metazoa</taxon>
        <taxon>Ecdysozoa</taxon>
        <taxon>Arthropoda</taxon>
        <taxon>Hexapoda</taxon>
        <taxon>Insecta</taxon>
        <taxon>Pterygota</taxon>
        <taxon>Neoptera</taxon>
        <taxon>Endopterygota</taxon>
        <taxon>Hymenoptera</taxon>
        <taxon>Apocrita</taxon>
        <taxon>Ichneumonoidea</taxon>
        <taxon>Braconidae</taxon>
        <taxon>Microgastrinae</taxon>
        <taxon>Cotesia</taxon>
    </lineage>
</organism>
<reference evidence="2" key="1">
    <citation type="submission" date="2020-03" db="EMBL/GenBank/DDBJ databases">
        <authorList>
            <person name="Chebbi M.A."/>
            <person name="Drezen J.M."/>
        </authorList>
    </citation>
    <scope>NUCLEOTIDE SEQUENCE</scope>
    <source>
        <tissue evidence="2">Whole body</tissue>
    </source>
</reference>
<dbReference type="OrthoDB" id="8122757at2759"/>
<dbReference type="Proteomes" id="UP000729913">
    <property type="component" value="Unassembled WGS sequence"/>
</dbReference>
<keyword evidence="3" id="KW-1185">Reference proteome</keyword>
<name>A0A8J5VB29_9HYME</name>
<protein>
    <submittedName>
        <fullName evidence="2">Uncharacterized protein</fullName>
    </submittedName>
</protein>
<comment type="caution">
    <text evidence="2">The sequence shown here is derived from an EMBL/GenBank/DDBJ whole genome shotgun (WGS) entry which is preliminary data.</text>
</comment>
<sequence>MDRVAEKFSEIKNIVRKKIDGVSVKKESTSKSTKPTDGKQKIEDSGFKDPVQASTSFTSTLELFLRKKVFKSKNSGNEAESSSTETSEKVPIRSQINILDRSDHSSTSGRTDTTSISEVSD</sequence>
<proteinExistence type="predicted"/>
<evidence type="ECO:0000256" key="1">
    <source>
        <dbReference type="SAM" id="MobiDB-lite"/>
    </source>
</evidence>
<dbReference type="AlphaFoldDB" id="A0A8J5VB29"/>
<reference evidence="2" key="2">
    <citation type="submission" date="2021-04" db="EMBL/GenBank/DDBJ databases">
        <title>Genome-wide patterns of bracovirus chromosomal integration into multiple host tissues during parasitism.</title>
        <authorList>
            <person name="Chebbi M.A.C."/>
        </authorList>
    </citation>
    <scope>NUCLEOTIDE SEQUENCE</scope>
    <source>
        <tissue evidence="2">Whole body</tissue>
    </source>
</reference>
<feature type="region of interest" description="Disordered" evidence="1">
    <location>
        <begin position="73"/>
        <end position="121"/>
    </location>
</feature>
<feature type="compositionally biased region" description="Basic and acidic residues" evidence="1">
    <location>
        <begin position="22"/>
        <end position="47"/>
    </location>
</feature>
<feature type="region of interest" description="Disordered" evidence="1">
    <location>
        <begin position="22"/>
        <end position="52"/>
    </location>
</feature>
<evidence type="ECO:0000313" key="2">
    <source>
        <dbReference type="EMBL" id="KAG8039933.1"/>
    </source>
</evidence>
<gene>
    <name evidence="2" type="ORF">G9C98_004542</name>
</gene>
<dbReference type="EMBL" id="JAAOIC020000031">
    <property type="protein sequence ID" value="KAG8039933.1"/>
    <property type="molecule type" value="Genomic_DNA"/>
</dbReference>
<evidence type="ECO:0000313" key="3">
    <source>
        <dbReference type="Proteomes" id="UP000729913"/>
    </source>
</evidence>